<keyword evidence="4 7" id="KW-1133">Transmembrane helix</keyword>
<dbReference type="SUPFAM" id="SSF103473">
    <property type="entry name" value="MFS general substrate transporter"/>
    <property type="match status" value="1"/>
</dbReference>
<evidence type="ECO:0000256" key="4">
    <source>
        <dbReference type="ARBA" id="ARBA00022989"/>
    </source>
</evidence>
<dbReference type="InterPro" id="IPR036259">
    <property type="entry name" value="MFS_trans_sf"/>
</dbReference>
<feature type="transmembrane region" description="Helical" evidence="7">
    <location>
        <begin position="307"/>
        <end position="326"/>
    </location>
</feature>
<sequence length="453" mass="46699">MVQTTRWYVCLFVTDNTYQSEAAGPLPAPADPLRAPAEAAPDSSADGTGEAGPPAAKVSLWGRNFRLFFVARAVAVFGEGMVPVAFAAALTGAGYPDASVGYTLGAWTAAFALFVLFGGVLADRFTARRMMIIADLLRLPGAAVLAVSFSTGSPPLWSVYALSALSGVGAALFQPGVASTIPRIAPDVQRANAVIRVVEALMVMAGPAAAGLLVALSGAGAVFAVNGACFAVSAVCFTLMRLPSVPADEVRRASLGRELVGGWREFRSRSWLWGVIAIWTVHGLMVGGPMVPLTATLVTGDHGSTTYGILMTVQGAGSAIGGLLAVRLRPQRPLASGALALLGLPVFLVLLGTGAPVPLLYAGALIEGAAFAFWLVMWSTTVQTHVPQDALNRMHAYDVAGSLLMMGVGRTLSGPVAAEAGTERVLLAGSGVALLVVAALLLVRPIRTLRRVG</sequence>
<feature type="transmembrane region" description="Helical" evidence="7">
    <location>
        <begin position="399"/>
        <end position="418"/>
    </location>
</feature>
<feature type="transmembrane region" description="Helical" evidence="7">
    <location>
        <begin position="102"/>
        <end position="121"/>
    </location>
</feature>
<organism evidence="9 10">
    <name type="scientific">Streptomyces laurentii</name>
    <dbReference type="NCBI Taxonomy" id="39478"/>
    <lineage>
        <taxon>Bacteria</taxon>
        <taxon>Bacillati</taxon>
        <taxon>Actinomycetota</taxon>
        <taxon>Actinomycetes</taxon>
        <taxon>Kitasatosporales</taxon>
        <taxon>Streptomycetaceae</taxon>
        <taxon>Streptomyces</taxon>
    </lineage>
</organism>
<dbReference type="InterPro" id="IPR011701">
    <property type="entry name" value="MFS"/>
</dbReference>
<evidence type="ECO:0000259" key="8">
    <source>
        <dbReference type="PROSITE" id="PS50850"/>
    </source>
</evidence>
<keyword evidence="5 7" id="KW-0472">Membrane</keyword>
<dbReference type="Pfam" id="PF07690">
    <property type="entry name" value="MFS_1"/>
    <property type="match status" value="1"/>
</dbReference>
<keyword evidence="2" id="KW-1003">Cell membrane</keyword>
<gene>
    <name evidence="9" type="ORF">SLA_4337</name>
</gene>
<dbReference type="AlphaFoldDB" id="A0A160P377"/>
<reference evidence="9 10" key="1">
    <citation type="journal article" date="2016" name="Genome Announc.">
        <title>Complete Genome Sequence of Thiostrepton-Producing Streptomyces laurentii ATCC 31255.</title>
        <authorList>
            <person name="Doi K."/>
            <person name="Fujino Y."/>
            <person name="Nagayoshi Y."/>
            <person name="Ohshima T."/>
            <person name="Ogata S."/>
        </authorList>
    </citation>
    <scope>NUCLEOTIDE SEQUENCE [LARGE SCALE GENOMIC DNA]</scope>
    <source>
        <strain evidence="9 10">ATCC 31255</strain>
    </source>
</reference>
<feature type="transmembrane region" description="Helical" evidence="7">
    <location>
        <begin position="333"/>
        <end position="353"/>
    </location>
</feature>
<evidence type="ECO:0000313" key="10">
    <source>
        <dbReference type="Proteomes" id="UP000217676"/>
    </source>
</evidence>
<keyword evidence="3 7" id="KW-0812">Transmembrane</keyword>
<dbReference type="EMBL" id="AP017424">
    <property type="protein sequence ID" value="BAU85225.1"/>
    <property type="molecule type" value="Genomic_DNA"/>
</dbReference>
<feature type="transmembrane region" description="Helical" evidence="7">
    <location>
        <begin position="221"/>
        <end position="242"/>
    </location>
</feature>
<evidence type="ECO:0000256" key="6">
    <source>
        <dbReference type="SAM" id="MobiDB-lite"/>
    </source>
</evidence>
<proteinExistence type="predicted"/>
<dbReference type="PROSITE" id="PS50850">
    <property type="entry name" value="MFS"/>
    <property type="match status" value="1"/>
</dbReference>
<evidence type="ECO:0000313" key="9">
    <source>
        <dbReference type="EMBL" id="BAU85225.1"/>
    </source>
</evidence>
<feature type="transmembrane region" description="Helical" evidence="7">
    <location>
        <begin position="271"/>
        <end position="295"/>
    </location>
</feature>
<dbReference type="InterPro" id="IPR020846">
    <property type="entry name" value="MFS_dom"/>
</dbReference>
<protein>
    <submittedName>
        <fullName evidence="9">Integral membrane efflux protein</fullName>
    </submittedName>
</protein>
<evidence type="ECO:0000256" key="1">
    <source>
        <dbReference type="ARBA" id="ARBA00004651"/>
    </source>
</evidence>
<feature type="transmembrane region" description="Helical" evidence="7">
    <location>
        <begin position="424"/>
        <end position="443"/>
    </location>
</feature>
<dbReference type="Proteomes" id="UP000217676">
    <property type="component" value="Chromosome"/>
</dbReference>
<dbReference type="CDD" id="cd06173">
    <property type="entry name" value="MFS_MefA_like"/>
    <property type="match status" value="1"/>
</dbReference>
<name>A0A160P377_STRLU</name>
<dbReference type="Gene3D" id="1.20.1250.20">
    <property type="entry name" value="MFS general substrate transporter like domains"/>
    <property type="match status" value="1"/>
</dbReference>
<feature type="compositionally biased region" description="Low complexity" evidence="6">
    <location>
        <begin position="30"/>
        <end position="46"/>
    </location>
</feature>
<evidence type="ECO:0000256" key="2">
    <source>
        <dbReference type="ARBA" id="ARBA00022475"/>
    </source>
</evidence>
<keyword evidence="10" id="KW-1185">Reference proteome</keyword>
<feature type="transmembrane region" description="Helical" evidence="7">
    <location>
        <begin position="67"/>
        <end position="90"/>
    </location>
</feature>
<evidence type="ECO:0000256" key="7">
    <source>
        <dbReference type="SAM" id="Phobius"/>
    </source>
</evidence>
<dbReference type="GO" id="GO:0022857">
    <property type="term" value="F:transmembrane transporter activity"/>
    <property type="evidence" value="ECO:0007669"/>
    <property type="project" value="InterPro"/>
</dbReference>
<evidence type="ECO:0000256" key="3">
    <source>
        <dbReference type="ARBA" id="ARBA00022692"/>
    </source>
</evidence>
<feature type="domain" description="Major facilitator superfamily (MFS) profile" evidence="8">
    <location>
        <begin position="64"/>
        <end position="448"/>
    </location>
</feature>
<dbReference type="KEGG" id="slau:SLA_4337"/>
<accession>A0A160P377</accession>
<feature type="transmembrane region" description="Helical" evidence="7">
    <location>
        <begin position="193"/>
        <end position="215"/>
    </location>
</feature>
<dbReference type="PANTHER" id="PTHR23513:SF11">
    <property type="entry name" value="STAPHYLOFERRIN A TRANSPORTER"/>
    <property type="match status" value="1"/>
</dbReference>
<evidence type="ECO:0000256" key="5">
    <source>
        <dbReference type="ARBA" id="ARBA00023136"/>
    </source>
</evidence>
<comment type="subcellular location">
    <subcellularLocation>
        <location evidence="1">Cell membrane</location>
        <topology evidence="1">Multi-pass membrane protein</topology>
    </subcellularLocation>
</comment>
<dbReference type="PANTHER" id="PTHR23513">
    <property type="entry name" value="INTEGRAL MEMBRANE EFFLUX PROTEIN-RELATED"/>
    <property type="match status" value="1"/>
</dbReference>
<feature type="transmembrane region" description="Helical" evidence="7">
    <location>
        <begin position="359"/>
        <end position="378"/>
    </location>
</feature>
<dbReference type="GO" id="GO:0005886">
    <property type="term" value="C:plasma membrane"/>
    <property type="evidence" value="ECO:0007669"/>
    <property type="project" value="UniProtKB-SubCell"/>
</dbReference>
<feature type="region of interest" description="Disordered" evidence="6">
    <location>
        <begin position="30"/>
        <end position="52"/>
    </location>
</feature>